<sequence>MGEEDTFVNLKYLNLDGVSPAKWEVGEKSFLVLEKLDLRGCRKLDEIPPSFGDICSLKIIKLVKSPQLEDSAKKIKQYVEDMGGNEFQDGSDRAEESIARYYSNMARTVRIFPPGICISHPIGI</sequence>
<proteinExistence type="predicted"/>
<dbReference type="EMBL" id="AYRZ02000006">
    <property type="protein sequence ID" value="PHT77816.1"/>
    <property type="molecule type" value="Genomic_DNA"/>
</dbReference>
<reference evidence="1 2" key="2">
    <citation type="journal article" date="2017" name="Genome Biol.">
        <title>New reference genome sequences of hot pepper reveal the massive evolution of plant disease-resistance genes by retroduplication.</title>
        <authorList>
            <person name="Kim S."/>
            <person name="Park J."/>
            <person name="Yeom S.I."/>
            <person name="Kim Y.M."/>
            <person name="Seo E."/>
            <person name="Kim K.T."/>
            <person name="Kim M.S."/>
            <person name="Lee J.M."/>
            <person name="Cheong K."/>
            <person name="Shin H.S."/>
            <person name="Kim S.B."/>
            <person name="Han K."/>
            <person name="Lee J."/>
            <person name="Park M."/>
            <person name="Lee H.A."/>
            <person name="Lee H.Y."/>
            <person name="Lee Y."/>
            <person name="Oh S."/>
            <person name="Lee J.H."/>
            <person name="Choi E."/>
            <person name="Choi E."/>
            <person name="Lee S.E."/>
            <person name="Jeon J."/>
            <person name="Kim H."/>
            <person name="Choi G."/>
            <person name="Song H."/>
            <person name="Lee J."/>
            <person name="Lee S.C."/>
            <person name="Kwon J.K."/>
            <person name="Lee H.Y."/>
            <person name="Koo N."/>
            <person name="Hong Y."/>
            <person name="Kim R.W."/>
            <person name="Kang W.H."/>
            <person name="Huh J.H."/>
            <person name="Kang B.C."/>
            <person name="Yang T.J."/>
            <person name="Lee Y.H."/>
            <person name="Bennetzen J.L."/>
            <person name="Choi D."/>
        </authorList>
    </citation>
    <scope>NUCLEOTIDE SEQUENCE [LARGE SCALE GENOMIC DNA]</scope>
    <source>
        <strain evidence="2">cv. CM334</strain>
    </source>
</reference>
<gene>
    <name evidence="1" type="ORF">T459_15868</name>
</gene>
<dbReference type="Gramene" id="PHT77816">
    <property type="protein sequence ID" value="PHT77816"/>
    <property type="gene ID" value="T459_15868"/>
</dbReference>
<dbReference type="PANTHER" id="PTHR15140:SF52">
    <property type="entry name" value="LATE BLIGHT RESISTANCE PROTEIN HOMOLOG R1A-4"/>
    <property type="match status" value="1"/>
</dbReference>
<dbReference type="Proteomes" id="UP000222542">
    <property type="component" value="Unassembled WGS sequence"/>
</dbReference>
<reference evidence="1 2" key="1">
    <citation type="journal article" date="2014" name="Nat. Genet.">
        <title>Genome sequence of the hot pepper provides insights into the evolution of pungency in Capsicum species.</title>
        <authorList>
            <person name="Kim S."/>
            <person name="Park M."/>
            <person name="Yeom S.I."/>
            <person name="Kim Y.M."/>
            <person name="Lee J.M."/>
            <person name="Lee H.A."/>
            <person name="Seo E."/>
            <person name="Choi J."/>
            <person name="Cheong K."/>
            <person name="Kim K.T."/>
            <person name="Jung K."/>
            <person name="Lee G.W."/>
            <person name="Oh S.K."/>
            <person name="Bae C."/>
            <person name="Kim S.B."/>
            <person name="Lee H.Y."/>
            <person name="Kim S.Y."/>
            <person name="Kim M.S."/>
            <person name="Kang B.C."/>
            <person name="Jo Y.D."/>
            <person name="Yang H.B."/>
            <person name="Jeong H.J."/>
            <person name="Kang W.H."/>
            <person name="Kwon J.K."/>
            <person name="Shin C."/>
            <person name="Lim J.Y."/>
            <person name="Park J.H."/>
            <person name="Huh J.H."/>
            <person name="Kim J.S."/>
            <person name="Kim B.D."/>
            <person name="Cohen O."/>
            <person name="Paran I."/>
            <person name="Suh M.C."/>
            <person name="Lee S.B."/>
            <person name="Kim Y.K."/>
            <person name="Shin Y."/>
            <person name="Noh S.J."/>
            <person name="Park J."/>
            <person name="Seo Y.S."/>
            <person name="Kwon S.Y."/>
            <person name="Kim H.A."/>
            <person name="Park J.M."/>
            <person name="Kim H.J."/>
            <person name="Choi S.B."/>
            <person name="Bosland P.W."/>
            <person name="Reeves G."/>
            <person name="Jo S.H."/>
            <person name="Lee B.W."/>
            <person name="Cho H.T."/>
            <person name="Choi H.S."/>
            <person name="Lee M.S."/>
            <person name="Yu Y."/>
            <person name="Do Choi Y."/>
            <person name="Park B.S."/>
            <person name="van Deynze A."/>
            <person name="Ashrafi H."/>
            <person name="Hill T."/>
            <person name="Kim W.T."/>
            <person name="Pai H.S."/>
            <person name="Ahn H.K."/>
            <person name="Yeam I."/>
            <person name="Giovannoni J.J."/>
            <person name="Rose J.K."/>
            <person name="Sorensen I."/>
            <person name="Lee S.J."/>
            <person name="Kim R.W."/>
            <person name="Choi I.Y."/>
            <person name="Choi B.S."/>
            <person name="Lim J.S."/>
            <person name="Lee Y.H."/>
            <person name="Choi D."/>
        </authorList>
    </citation>
    <scope>NUCLEOTIDE SEQUENCE [LARGE SCALE GENOMIC DNA]</scope>
    <source>
        <strain evidence="2">cv. CM334</strain>
    </source>
</reference>
<organism evidence="1 2">
    <name type="scientific">Capsicum annuum</name>
    <name type="common">Capsicum pepper</name>
    <dbReference type="NCBI Taxonomy" id="4072"/>
    <lineage>
        <taxon>Eukaryota</taxon>
        <taxon>Viridiplantae</taxon>
        <taxon>Streptophyta</taxon>
        <taxon>Embryophyta</taxon>
        <taxon>Tracheophyta</taxon>
        <taxon>Spermatophyta</taxon>
        <taxon>Magnoliopsida</taxon>
        <taxon>eudicotyledons</taxon>
        <taxon>Gunneridae</taxon>
        <taxon>Pentapetalae</taxon>
        <taxon>asterids</taxon>
        <taxon>lamiids</taxon>
        <taxon>Solanales</taxon>
        <taxon>Solanaceae</taxon>
        <taxon>Solanoideae</taxon>
        <taxon>Capsiceae</taxon>
        <taxon>Capsicum</taxon>
    </lineage>
</organism>
<evidence type="ECO:0000313" key="2">
    <source>
        <dbReference type="Proteomes" id="UP000222542"/>
    </source>
</evidence>
<evidence type="ECO:0000313" key="1">
    <source>
        <dbReference type="EMBL" id="PHT77816.1"/>
    </source>
</evidence>
<protein>
    <submittedName>
        <fullName evidence="1">Uncharacterized protein</fullName>
    </submittedName>
</protein>
<dbReference type="AlphaFoldDB" id="A0A2G2Z736"/>
<dbReference type="InterPro" id="IPR032675">
    <property type="entry name" value="LRR_dom_sf"/>
</dbReference>
<dbReference type="SUPFAM" id="SSF52047">
    <property type="entry name" value="RNI-like"/>
    <property type="match status" value="1"/>
</dbReference>
<accession>A0A2G2Z736</accession>
<keyword evidence="2" id="KW-1185">Reference proteome</keyword>
<dbReference type="PANTHER" id="PTHR15140">
    <property type="entry name" value="TUBULIN-SPECIFIC CHAPERONE E"/>
    <property type="match status" value="1"/>
</dbReference>
<dbReference type="Gene3D" id="3.80.10.10">
    <property type="entry name" value="Ribonuclease Inhibitor"/>
    <property type="match status" value="1"/>
</dbReference>
<name>A0A2G2Z736_CAPAN</name>
<comment type="caution">
    <text evidence="1">The sequence shown here is derived from an EMBL/GenBank/DDBJ whole genome shotgun (WGS) entry which is preliminary data.</text>
</comment>